<keyword evidence="5 6" id="KW-0472">Membrane</keyword>
<protein>
    <submittedName>
        <fullName evidence="8">Methyl-accepting chemotaxis protein</fullName>
    </submittedName>
</protein>
<comment type="subcellular location">
    <subcellularLocation>
        <location evidence="1">Cell membrane</location>
        <topology evidence="1">Multi-pass membrane protein</topology>
    </subcellularLocation>
</comment>
<sequence length="340" mass="37769">MSIKIKMSLIANIVAIICLLALGIVTFVFVKNALLDQAISAQTNYVKTAKSTMENYDEVKLSVVKDLAESLSDLPSSSFIDETTVLQNAGLIFHNFREAGDLLAAYIGLANGEYIGSDPRSDKKNVNAIIYGKADKYDSTTRDWYKNAKEKNGLYVSPAYIDTATNLPCFTYSMPFYKDGKFIGVLAVDVSTTSLQNQFDRLSGGVFVFDQKDYVFASSNKAFLGQNPDVPNIENEFKQAGELKSFSYTRTQGGERLAMCSKFNDYIICSSELVEEIQKYVSKIAWIQFIIVTITVIVSIILLYIVTAKLLSPLTTIQSGLNSFFDFINHKTKNVSTINI</sequence>
<evidence type="ECO:0000256" key="6">
    <source>
        <dbReference type="SAM" id="Phobius"/>
    </source>
</evidence>
<name>A0A4U7BFP3_9BACT</name>
<accession>A0A4U7BFP3</accession>
<evidence type="ECO:0000256" key="3">
    <source>
        <dbReference type="ARBA" id="ARBA00022692"/>
    </source>
</evidence>
<dbReference type="Gene3D" id="3.30.450.20">
    <property type="entry name" value="PAS domain"/>
    <property type="match status" value="1"/>
</dbReference>
<proteinExistence type="predicted"/>
<keyword evidence="3 6" id="KW-0812">Transmembrane</keyword>
<keyword evidence="4 6" id="KW-1133">Transmembrane helix</keyword>
<evidence type="ECO:0000256" key="4">
    <source>
        <dbReference type="ARBA" id="ARBA00022989"/>
    </source>
</evidence>
<dbReference type="InterPro" id="IPR033479">
    <property type="entry name" value="dCache_1"/>
</dbReference>
<evidence type="ECO:0000259" key="7">
    <source>
        <dbReference type="Pfam" id="PF02743"/>
    </source>
</evidence>
<feature type="transmembrane region" description="Helical" evidence="6">
    <location>
        <begin position="285"/>
        <end position="306"/>
    </location>
</feature>
<reference evidence="8 9" key="1">
    <citation type="submission" date="2018-05" db="EMBL/GenBank/DDBJ databases">
        <title>Novel Campyloabacter and Helicobacter Species and Strains.</title>
        <authorList>
            <person name="Mannion A.J."/>
            <person name="Shen Z."/>
            <person name="Fox J.G."/>
        </authorList>
    </citation>
    <scope>NUCLEOTIDE SEQUENCE [LARGE SCALE GENOMIC DNA]</scope>
    <source>
        <strain evidence="9">MIT17-670</strain>
    </source>
</reference>
<dbReference type="GO" id="GO:0005886">
    <property type="term" value="C:plasma membrane"/>
    <property type="evidence" value="ECO:0007669"/>
    <property type="project" value="UniProtKB-SubCell"/>
</dbReference>
<gene>
    <name evidence="8" type="ORF">CQA76_08645</name>
</gene>
<comment type="caution">
    <text evidence="8">The sequence shown here is derived from an EMBL/GenBank/DDBJ whole genome shotgun (WGS) entry which is preliminary data.</text>
</comment>
<keyword evidence="2" id="KW-1003">Cell membrane</keyword>
<dbReference type="AlphaFoldDB" id="A0A4U7BFP3"/>
<feature type="transmembrane region" description="Helical" evidence="6">
    <location>
        <begin position="9"/>
        <end position="30"/>
    </location>
</feature>
<evidence type="ECO:0000256" key="1">
    <source>
        <dbReference type="ARBA" id="ARBA00004651"/>
    </source>
</evidence>
<keyword evidence="9" id="KW-1185">Reference proteome</keyword>
<dbReference type="SUPFAM" id="SSF103190">
    <property type="entry name" value="Sensory domain-like"/>
    <property type="match status" value="1"/>
</dbReference>
<dbReference type="RefSeq" id="WP_212741551.1">
    <property type="nucleotide sequence ID" value="NZ_NXMA01000027.1"/>
</dbReference>
<dbReference type="Proteomes" id="UP000310353">
    <property type="component" value="Unassembled WGS sequence"/>
</dbReference>
<feature type="domain" description="Cache" evidence="7">
    <location>
        <begin position="33"/>
        <end position="227"/>
    </location>
</feature>
<organism evidence="8 9">
    <name type="scientific">Campylobacter aviculae</name>
    <dbReference type="NCBI Taxonomy" id="2510190"/>
    <lineage>
        <taxon>Bacteria</taxon>
        <taxon>Pseudomonadati</taxon>
        <taxon>Campylobacterota</taxon>
        <taxon>Epsilonproteobacteria</taxon>
        <taxon>Campylobacterales</taxon>
        <taxon>Campylobacteraceae</taxon>
        <taxon>Campylobacter</taxon>
    </lineage>
</organism>
<evidence type="ECO:0000256" key="2">
    <source>
        <dbReference type="ARBA" id="ARBA00022475"/>
    </source>
</evidence>
<evidence type="ECO:0000313" key="9">
    <source>
        <dbReference type="Proteomes" id="UP000310353"/>
    </source>
</evidence>
<dbReference type="Pfam" id="PF02743">
    <property type="entry name" value="dCache_1"/>
    <property type="match status" value="1"/>
</dbReference>
<evidence type="ECO:0000256" key="5">
    <source>
        <dbReference type="ARBA" id="ARBA00023136"/>
    </source>
</evidence>
<dbReference type="EMBL" id="NXMA01000027">
    <property type="protein sequence ID" value="TKX28705.1"/>
    <property type="molecule type" value="Genomic_DNA"/>
</dbReference>
<evidence type="ECO:0000313" key="8">
    <source>
        <dbReference type="EMBL" id="TKX28705.1"/>
    </source>
</evidence>
<dbReference type="CDD" id="cd12913">
    <property type="entry name" value="PDC1_MCP_like"/>
    <property type="match status" value="1"/>
</dbReference>
<feature type="non-terminal residue" evidence="8">
    <location>
        <position position="340"/>
    </location>
</feature>
<dbReference type="InterPro" id="IPR029151">
    <property type="entry name" value="Sensor-like_sf"/>
</dbReference>